<dbReference type="SMART" id="SM00710">
    <property type="entry name" value="PbH1"/>
    <property type="match status" value="4"/>
</dbReference>
<organism evidence="1 2">
    <name type="scientific">Dyadobacter helix</name>
    <dbReference type="NCBI Taxonomy" id="2822344"/>
    <lineage>
        <taxon>Bacteria</taxon>
        <taxon>Pseudomonadati</taxon>
        <taxon>Bacteroidota</taxon>
        <taxon>Cytophagia</taxon>
        <taxon>Cytophagales</taxon>
        <taxon>Spirosomataceae</taxon>
        <taxon>Dyadobacter</taxon>
    </lineage>
</organism>
<comment type="caution">
    <text evidence="1">The sequence shown here is derived from an EMBL/GenBank/DDBJ whole genome shotgun (WGS) entry which is preliminary data.</text>
</comment>
<evidence type="ECO:0000313" key="2">
    <source>
        <dbReference type="Proteomes" id="UP000680038"/>
    </source>
</evidence>
<dbReference type="InterPro" id="IPR012334">
    <property type="entry name" value="Pectin_lyas_fold"/>
</dbReference>
<dbReference type="RefSeq" id="WP_215237818.1">
    <property type="nucleotide sequence ID" value="NZ_CAJRAF010000001.1"/>
</dbReference>
<keyword evidence="2" id="KW-1185">Reference proteome</keyword>
<dbReference type="SUPFAM" id="SSF51126">
    <property type="entry name" value="Pectin lyase-like"/>
    <property type="match status" value="1"/>
</dbReference>
<proteinExistence type="predicted"/>
<reference evidence="1" key="1">
    <citation type="submission" date="2021-04" db="EMBL/GenBank/DDBJ databases">
        <authorList>
            <person name="Rodrigo-Torres L."/>
            <person name="Arahal R. D."/>
            <person name="Lucena T."/>
        </authorList>
    </citation>
    <scope>NUCLEOTIDE SEQUENCE</scope>
    <source>
        <strain evidence="1">CECT 9275</strain>
    </source>
</reference>
<sequence>MNPFYYLNSPKAIALFFISFFLSLNGYGIDLYVARTGNDKNPGSKTRPFATIAKAQLAARKIKGPVTILVREGIYYLDKPVIFTAEDSRPAGAPVTYKPYPGEKVVISGGAALNLRWETYEGDIKKAVIANDIQFDQLYINNEQQRMARYPNYHPASSHFGGYAEDLFSEVHTKQWKNPEGAYIHALHKHEWGGYHYIVKGKDAQGKLEMEGGFQNNRQMGMHDKYRFIENVREELDTAGEWYFDKKTKTLYAWPSAKTDLEKASVLSPQLKHLFEFRGSSDKPVRHISLEGFEFAHVRRTFMETKEPLLRSDWAIYRGGAVVLEGTENCAIRKCYFNQVGGNAVFFSNYNRKDEVSGNTIAHAGASGVCFVGDPGAVRSPSFEYNQFVALDKIDKTPGPKTSNYPAECTVSDNLMFGLGQVEKQVAGVEISMAMDITVSHNTIYNVPRSGINISEGTWGGHIIEFNEVFNTVLETGDHGSFNSWGRDRYWHPDREKMDRITSEHPELVLLDAQKTIIIRNNRFRCDHGWDIDLDDGSSNYHIYNNVCLNGGLKLREGFKRIVENNIIINNSFHPHVWFKESEDVFRKNIVLKPYYPIGITTWGKEVDYNFFPSEKAIEAARKNGTDKHSMYGDPLFMDPANGDFRVKPESPALKTGFKNFPMDQFGVMSGDLKNRAAKVPLPITMIESEKEAVTAISWLGSKLRNVQGLGDRSAYGLPDEKGVIIENIPATSILSKSALKVSDVIRTMNNKPVNSITDLIDIYQEINWTGKSAIEVMRNQQLIKTNIDLK</sequence>
<dbReference type="InterPro" id="IPR006626">
    <property type="entry name" value="PbH1"/>
</dbReference>
<accession>A0A916J9Y4</accession>
<dbReference type="SUPFAM" id="SSF50156">
    <property type="entry name" value="PDZ domain-like"/>
    <property type="match status" value="1"/>
</dbReference>
<name>A0A916J9Y4_9BACT</name>
<dbReference type="PANTHER" id="PTHR36453">
    <property type="entry name" value="SECRETED PROTEIN-RELATED"/>
    <property type="match status" value="1"/>
</dbReference>
<dbReference type="Proteomes" id="UP000680038">
    <property type="component" value="Unassembled WGS sequence"/>
</dbReference>
<dbReference type="EMBL" id="CAJRAF010000001">
    <property type="protein sequence ID" value="CAG4993234.1"/>
    <property type="molecule type" value="Genomic_DNA"/>
</dbReference>
<evidence type="ECO:0000313" key="1">
    <source>
        <dbReference type="EMBL" id="CAG4993234.1"/>
    </source>
</evidence>
<protein>
    <recommendedName>
        <fullName evidence="3">Peptide-binding protein</fullName>
    </recommendedName>
</protein>
<dbReference type="AlphaFoldDB" id="A0A916J9Y4"/>
<dbReference type="InterPro" id="IPR036034">
    <property type="entry name" value="PDZ_sf"/>
</dbReference>
<dbReference type="PANTHER" id="PTHR36453:SF1">
    <property type="entry name" value="RIGHT HANDED BETA HELIX DOMAIN-CONTAINING PROTEIN"/>
    <property type="match status" value="1"/>
</dbReference>
<evidence type="ECO:0008006" key="3">
    <source>
        <dbReference type="Google" id="ProtNLM"/>
    </source>
</evidence>
<dbReference type="InterPro" id="IPR011050">
    <property type="entry name" value="Pectin_lyase_fold/virulence"/>
</dbReference>
<dbReference type="Gene3D" id="2.160.20.10">
    <property type="entry name" value="Single-stranded right-handed beta-helix, Pectin lyase-like"/>
    <property type="match status" value="2"/>
</dbReference>
<gene>
    <name evidence="1" type="ORF">DYBT9275_01130</name>
</gene>
<dbReference type="Gene3D" id="2.30.42.10">
    <property type="match status" value="1"/>
</dbReference>